<evidence type="ECO:0000313" key="2">
    <source>
        <dbReference type="EMBL" id="CAH0051406.1"/>
    </source>
</evidence>
<feature type="compositionally biased region" description="Low complexity" evidence="1">
    <location>
        <begin position="46"/>
        <end position="59"/>
    </location>
</feature>
<feature type="region of interest" description="Disordered" evidence="1">
    <location>
        <begin position="13"/>
        <end position="90"/>
    </location>
</feature>
<protein>
    <submittedName>
        <fullName evidence="2">Uncharacterized protein</fullName>
    </submittedName>
</protein>
<name>A0A9N9Z9H9_9HYPO</name>
<comment type="caution">
    <text evidence="2">The sequence shown here is derived from an EMBL/GenBank/DDBJ whole genome shotgun (WGS) entry which is preliminary data.</text>
</comment>
<sequence length="104" mass="10509">MSRHLIICIEFGPPARAAPSSTSAPASPAQPSLAMTPPSNRPGEGSSSRVPSISQSPASTNGAREPDLEPGTVGGGPRQPGQGVVVMGPEVGEPPWRVAIYVGN</sequence>
<organism evidence="2 3">
    <name type="scientific">Clonostachys solani</name>
    <dbReference type="NCBI Taxonomy" id="160281"/>
    <lineage>
        <taxon>Eukaryota</taxon>
        <taxon>Fungi</taxon>
        <taxon>Dikarya</taxon>
        <taxon>Ascomycota</taxon>
        <taxon>Pezizomycotina</taxon>
        <taxon>Sordariomycetes</taxon>
        <taxon>Hypocreomycetidae</taxon>
        <taxon>Hypocreales</taxon>
        <taxon>Bionectriaceae</taxon>
        <taxon>Clonostachys</taxon>
    </lineage>
</organism>
<accession>A0A9N9Z9H9</accession>
<proteinExistence type="predicted"/>
<dbReference type="AlphaFoldDB" id="A0A9N9Z9H9"/>
<dbReference type="EMBL" id="CABFOC020000040">
    <property type="protein sequence ID" value="CAH0051406.1"/>
    <property type="molecule type" value="Genomic_DNA"/>
</dbReference>
<gene>
    <name evidence="2" type="ORF">CSOL1703_00014729</name>
</gene>
<feature type="compositionally biased region" description="Low complexity" evidence="1">
    <location>
        <begin position="79"/>
        <end position="90"/>
    </location>
</feature>
<evidence type="ECO:0000313" key="3">
    <source>
        <dbReference type="Proteomes" id="UP000775872"/>
    </source>
</evidence>
<keyword evidence="3" id="KW-1185">Reference proteome</keyword>
<evidence type="ECO:0000256" key="1">
    <source>
        <dbReference type="SAM" id="MobiDB-lite"/>
    </source>
</evidence>
<dbReference type="Proteomes" id="UP000775872">
    <property type="component" value="Unassembled WGS sequence"/>
</dbReference>
<feature type="compositionally biased region" description="Low complexity" evidence="1">
    <location>
        <begin position="13"/>
        <end position="32"/>
    </location>
</feature>
<reference evidence="2" key="1">
    <citation type="submission" date="2021-10" db="EMBL/GenBank/DDBJ databases">
        <authorList>
            <person name="Piombo E."/>
        </authorList>
    </citation>
    <scope>NUCLEOTIDE SEQUENCE</scope>
</reference>